<protein>
    <submittedName>
        <fullName evidence="1">Uncharacterized protein</fullName>
    </submittedName>
</protein>
<dbReference type="EMBL" id="AALNCH010000019">
    <property type="protein sequence ID" value="EDB3183294.1"/>
    <property type="molecule type" value="Genomic_DNA"/>
</dbReference>
<proteinExistence type="predicted"/>
<accession>A0A626VF04</accession>
<dbReference type="AlphaFoldDB" id="A0A626VF04"/>
<sequence length="42" mass="5036">MLETLKKYAENQGIEDNYPKKKYITKKKKALMEQSNANNQRF</sequence>
<reference evidence="1" key="1">
    <citation type="submission" date="2019-10" db="EMBL/GenBank/DDBJ databases">
        <authorList>
            <person name="Ashton P.M."/>
            <person name="Dallman T."/>
            <person name="Nair S."/>
            <person name="De Pinna E."/>
            <person name="Peters T."/>
            <person name="Grant K."/>
        </authorList>
    </citation>
    <scope>NUCLEOTIDE SEQUENCE</scope>
    <source>
        <strain evidence="1">814990</strain>
    </source>
</reference>
<gene>
    <name evidence="1" type="ORF">F9W89_08390</name>
</gene>
<comment type="caution">
    <text evidence="1">The sequence shown here is derived from an EMBL/GenBank/DDBJ whole genome shotgun (WGS) entry which is preliminary data.</text>
</comment>
<organism evidence="1">
    <name type="scientific">Campylobacter coli</name>
    <dbReference type="NCBI Taxonomy" id="195"/>
    <lineage>
        <taxon>Bacteria</taxon>
        <taxon>Pseudomonadati</taxon>
        <taxon>Campylobacterota</taxon>
        <taxon>Epsilonproteobacteria</taxon>
        <taxon>Campylobacterales</taxon>
        <taxon>Campylobacteraceae</taxon>
        <taxon>Campylobacter</taxon>
    </lineage>
</organism>
<evidence type="ECO:0000313" key="1">
    <source>
        <dbReference type="EMBL" id="EDB3183294.1"/>
    </source>
</evidence>
<name>A0A626VF04_CAMCO</name>